<dbReference type="SUPFAM" id="SSF53706">
    <property type="entry name" value="Formate dehydrogenase/DMSO reductase, domains 1-3"/>
    <property type="match status" value="1"/>
</dbReference>
<feature type="binding site" evidence="10">
    <location>
        <position position="175"/>
    </location>
    <ligand>
        <name>Mo-bis(molybdopterin guanine dinucleotide)</name>
        <dbReference type="ChEBI" id="CHEBI:60539"/>
    </ligand>
</feature>
<feature type="binding site" evidence="10">
    <location>
        <position position="84"/>
    </location>
    <ligand>
        <name>[4Fe-4S] cluster</name>
        <dbReference type="ChEBI" id="CHEBI:49883"/>
    </ligand>
</feature>
<reference evidence="12 13" key="1">
    <citation type="submission" date="2016-10" db="EMBL/GenBank/DDBJ databases">
        <authorList>
            <person name="de Groot N.N."/>
        </authorList>
    </citation>
    <scope>NUCLEOTIDE SEQUENCE [LARGE SCALE GENOMIC DNA]</scope>
    <source>
        <strain evidence="12 13">Z108</strain>
    </source>
</reference>
<feature type="binding site" evidence="10">
    <location>
        <position position="171"/>
    </location>
    <ligand>
        <name>Mo-bis(molybdopterin guanine dinucleotide)</name>
        <dbReference type="ChEBI" id="CHEBI:60539"/>
    </ligand>
</feature>
<dbReference type="Pfam" id="PF00384">
    <property type="entry name" value="Molybdopterin"/>
    <property type="match status" value="1"/>
</dbReference>
<dbReference type="InterPro" id="IPR006963">
    <property type="entry name" value="Mopterin_OxRdtase_4Fe-4S_dom"/>
</dbReference>
<dbReference type="PROSITE" id="PS51318">
    <property type="entry name" value="TAT"/>
    <property type="match status" value="1"/>
</dbReference>
<keyword evidence="10" id="KW-0534">Nitrate assimilation</keyword>
<keyword evidence="2 10" id="KW-0004">4Fe-4S</keyword>
<dbReference type="SMART" id="SM00926">
    <property type="entry name" value="Molybdop_Fe4S4"/>
    <property type="match status" value="1"/>
</dbReference>
<comment type="function">
    <text evidence="10">Catalytic subunit of the nitrate reductase complex NapAB. Receives electrons from NapB and catalyzes the reduction of nitrate to nitrite.</text>
</comment>
<dbReference type="GO" id="GO:0005506">
    <property type="term" value="F:iron ion binding"/>
    <property type="evidence" value="ECO:0007669"/>
    <property type="project" value="UniProtKB-UniRule"/>
</dbReference>
<comment type="catalytic activity">
    <reaction evidence="10">
        <text>2 Fe(II)-[cytochrome] + nitrate + 2 H(+) = 2 Fe(III)-[cytochrome] + nitrite + H2O</text>
        <dbReference type="Rhea" id="RHEA:12909"/>
        <dbReference type="Rhea" id="RHEA-COMP:11777"/>
        <dbReference type="Rhea" id="RHEA-COMP:11778"/>
        <dbReference type="ChEBI" id="CHEBI:15377"/>
        <dbReference type="ChEBI" id="CHEBI:15378"/>
        <dbReference type="ChEBI" id="CHEBI:16301"/>
        <dbReference type="ChEBI" id="CHEBI:17632"/>
        <dbReference type="ChEBI" id="CHEBI:29033"/>
        <dbReference type="ChEBI" id="CHEBI:29034"/>
        <dbReference type="EC" id="1.9.6.1"/>
    </reaction>
</comment>
<dbReference type="GO" id="GO:0009055">
    <property type="term" value="F:electron transfer activity"/>
    <property type="evidence" value="ECO:0007669"/>
    <property type="project" value="UniProtKB-UniRule"/>
</dbReference>
<dbReference type="GO" id="GO:0051539">
    <property type="term" value="F:4 iron, 4 sulfur cluster binding"/>
    <property type="evidence" value="ECO:0007669"/>
    <property type="project" value="UniProtKB-KW"/>
</dbReference>
<dbReference type="EMBL" id="FOQK01000001">
    <property type="protein sequence ID" value="SFH62844.1"/>
    <property type="molecule type" value="Genomic_DNA"/>
</dbReference>
<feature type="binding site" evidence="10">
    <location>
        <position position="146"/>
    </location>
    <ligand>
        <name>Mo-bis(molybdopterin guanine dinucleotide)</name>
        <dbReference type="ChEBI" id="CHEBI:60539"/>
    </ligand>
</feature>
<keyword evidence="4 10" id="KW-0479">Metal-binding</keyword>
<dbReference type="PROSITE" id="PS51669">
    <property type="entry name" value="4FE4S_MOW_BIS_MGD"/>
    <property type="match status" value="1"/>
</dbReference>
<evidence type="ECO:0000313" key="12">
    <source>
        <dbReference type="EMBL" id="SFH62844.1"/>
    </source>
</evidence>
<dbReference type="SUPFAM" id="SSF50692">
    <property type="entry name" value="ADC-like"/>
    <property type="match status" value="1"/>
</dbReference>
<dbReference type="InterPro" id="IPR010051">
    <property type="entry name" value="Periplasm_NO3_reductase_lsu"/>
</dbReference>
<evidence type="ECO:0000256" key="9">
    <source>
        <dbReference type="ARBA" id="ARBA00023014"/>
    </source>
</evidence>
<comment type="subunit">
    <text evidence="10">Component of the nitrate reductase NapAB complex composed of NapA and NapB.</text>
</comment>
<feature type="binding site" evidence="10">
    <location>
        <position position="56"/>
    </location>
    <ligand>
        <name>[4Fe-4S] cluster</name>
        <dbReference type="ChEBI" id="CHEBI:49883"/>
    </ligand>
</feature>
<dbReference type="PANTHER" id="PTHR43105">
    <property type="entry name" value="RESPIRATORY NITRATE REDUCTASE"/>
    <property type="match status" value="1"/>
</dbReference>
<dbReference type="OrthoDB" id="9803192at2"/>
<sequence length="759" mass="84293">MKSITRRNFLKAMAVSCAMLTAGCTSKDRDTQNGPKGAEDAEKWVKGVCRYCGTGCGVLAGVKGNKIVAVKGDPDCAVNKGRLCVKGILLPKIINTKDRVLHPLIKKNGEFVEASWDEALDLIVSKIKESVDQYGPDSIGFYGSGQTFAEETYVAQKVIRAGIGTNNIDGNPRTCMASAVAGFMTSFGEDEPSGTYADIEEADTFFIIGANPAEAHPVLFSRLIDRKNSNPDVKVIVADPRKTRTGDIADYYLEFIPGRDLALLNSMAQVIIEENLINQGFIDRHTEFMKGTDKLSFDAYKAFLQDYTPEKVEAVSGIPAQTIREVARLFAAPGRKTMSLWCMGLNQRTRGVWVNNLVHNLHLLTGKICSPGNSSFSLTGQPSACGSVRETGGLSHILPAHRLVANAKHREELAKIWGIDPARMPSKPGYHTLAMFKAAVEGKLKFLWVMCTNPGQSLPNLEYYRPGMEKTFMVVSEAYHPTRTSELADVVLPAALWMEKEGVYGNGERRTQHLAKAIDPPGEAKPDLEVLIEVAKRLGYEELVPFQTPEDVWKEYQKCQEGTAMQLASYDRLRKEHGLTWPVPGDDKPETYIRYARPWDPYVKEDAPDGIEFYGRPNGRAVIWARPQVDPQENPDAEYPFYLTTGRILEHWHTGTMTFNVPELKNVVGEMYVEIHPEDAAGLGIADGDEVDVISRRATCTLKAHLNGRGRPRKGLVYVPFHDQVKERMINRVLLDAFDAASKQPEYKVCAVRLQKHQA</sequence>
<feature type="binding site" evidence="10">
    <location>
        <position position="86"/>
    </location>
    <ligand>
        <name>Mo-bis(molybdopterin guanine dinucleotide)</name>
        <dbReference type="ChEBI" id="CHEBI:60539"/>
    </ligand>
</feature>
<comment type="cofactor">
    <cofactor evidence="10">
        <name>Mo-bis(molybdopterin guanine dinucleotide)</name>
        <dbReference type="ChEBI" id="CHEBI:60539"/>
    </cofactor>
    <text evidence="10">Binds 1 molybdenum-bis(molybdopterin guanine dinucleotide) (Mo-bis-MGD) cofactor per subunit.</text>
</comment>
<keyword evidence="7 10" id="KW-0560">Oxidoreductase</keyword>
<dbReference type="GO" id="GO:0009325">
    <property type="term" value="C:nitrate reductase complex"/>
    <property type="evidence" value="ECO:0007669"/>
    <property type="project" value="TreeGrafter"/>
</dbReference>
<comment type="cofactor">
    <cofactor evidence="10">
        <name>[4Fe-4S] cluster</name>
        <dbReference type="ChEBI" id="CHEBI:49883"/>
    </cofactor>
    <text evidence="10">Binds 1 [4Fe-4S] cluster.</text>
</comment>
<keyword evidence="5 10" id="KW-0732">Signal</keyword>
<feature type="binding site" evidence="10">
    <location>
        <position position="731"/>
    </location>
    <ligand>
        <name>Mo-bis(molybdopterin guanine dinucleotide)</name>
        <dbReference type="ChEBI" id="CHEBI:60539"/>
    </ligand>
</feature>
<organism evidence="12 13">
    <name type="scientific">Selenomonas ruminantium</name>
    <dbReference type="NCBI Taxonomy" id="971"/>
    <lineage>
        <taxon>Bacteria</taxon>
        <taxon>Bacillati</taxon>
        <taxon>Bacillota</taxon>
        <taxon>Negativicutes</taxon>
        <taxon>Selenomonadales</taxon>
        <taxon>Selenomonadaceae</taxon>
        <taxon>Selenomonas</taxon>
    </lineage>
</organism>
<feature type="binding site" evidence="10">
    <location>
        <begin position="476"/>
        <end position="477"/>
    </location>
    <ligand>
        <name>Mo-bis(molybdopterin guanine dinucleotide)</name>
        <dbReference type="ChEBI" id="CHEBI:60539"/>
    </ligand>
</feature>
<dbReference type="InterPro" id="IPR006657">
    <property type="entry name" value="MoPterin_dinucl-bd_dom"/>
</dbReference>
<dbReference type="PIRSF" id="PIRSF000144">
    <property type="entry name" value="CbbBc"/>
    <property type="match status" value="1"/>
</dbReference>
<dbReference type="GO" id="GO:0016020">
    <property type="term" value="C:membrane"/>
    <property type="evidence" value="ECO:0007669"/>
    <property type="project" value="TreeGrafter"/>
</dbReference>
<evidence type="ECO:0000256" key="2">
    <source>
        <dbReference type="ARBA" id="ARBA00022485"/>
    </source>
</evidence>
<evidence type="ECO:0000256" key="3">
    <source>
        <dbReference type="ARBA" id="ARBA00022505"/>
    </source>
</evidence>
<dbReference type="Gene3D" id="2.40.40.20">
    <property type="match status" value="1"/>
</dbReference>
<evidence type="ECO:0000256" key="5">
    <source>
        <dbReference type="ARBA" id="ARBA00022729"/>
    </source>
</evidence>
<keyword evidence="3 10" id="KW-0500">Molybdenum</keyword>
<dbReference type="CDD" id="cd02754">
    <property type="entry name" value="MopB_Nitrate-R-NapA-like"/>
    <property type="match status" value="1"/>
</dbReference>
<comment type="caution">
    <text evidence="10">Lacks conserved residue(s) required for the propagation of feature annotation.</text>
</comment>
<dbReference type="AlphaFoldDB" id="A0A1I3BKK3"/>
<evidence type="ECO:0000256" key="7">
    <source>
        <dbReference type="ARBA" id="ARBA00023002"/>
    </source>
</evidence>
<keyword evidence="6 10" id="KW-0249">Electron transport</keyword>
<keyword evidence="9 10" id="KW-0411">Iron-sulfur</keyword>
<dbReference type="GO" id="GO:0050140">
    <property type="term" value="F:nitrate reductase (cytochrome) activity"/>
    <property type="evidence" value="ECO:0007669"/>
    <property type="project" value="UniProtKB-EC"/>
</dbReference>
<dbReference type="Pfam" id="PF01568">
    <property type="entry name" value="Molydop_binding"/>
    <property type="match status" value="1"/>
</dbReference>
<feature type="binding site" evidence="10">
    <location>
        <position position="748"/>
    </location>
    <ligand>
        <name>Mo-bis(molybdopterin guanine dinucleotide)</name>
        <dbReference type="ChEBI" id="CHEBI:60539"/>
    </ligand>
</feature>
<evidence type="ECO:0000256" key="6">
    <source>
        <dbReference type="ARBA" id="ARBA00022982"/>
    </source>
</evidence>
<gene>
    <name evidence="10" type="primary">napA</name>
    <name evidence="12" type="ORF">SAMN04487861_10148</name>
</gene>
<dbReference type="InterPro" id="IPR006311">
    <property type="entry name" value="TAT_signal"/>
</dbReference>
<feature type="binding site" evidence="10">
    <location>
        <position position="721"/>
    </location>
    <ligand>
        <name>substrate</name>
    </ligand>
</feature>
<dbReference type="Gene3D" id="3.40.228.10">
    <property type="entry name" value="Dimethylsulfoxide Reductase, domain 2"/>
    <property type="match status" value="1"/>
</dbReference>
<dbReference type="EC" id="1.9.6.1" evidence="10"/>
<dbReference type="GO" id="GO:0043546">
    <property type="term" value="F:molybdopterin cofactor binding"/>
    <property type="evidence" value="ECO:0007669"/>
    <property type="project" value="InterPro"/>
</dbReference>
<dbReference type="InterPro" id="IPR006656">
    <property type="entry name" value="Mopterin_OxRdtase"/>
</dbReference>
<dbReference type="FunFam" id="2.40.40.20:FF:000005">
    <property type="entry name" value="Periplasmic nitrate reductase"/>
    <property type="match status" value="1"/>
</dbReference>
<feature type="binding site" evidence="10">
    <location>
        <begin position="645"/>
        <end position="654"/>
    </location>
    <ligand>
        <name>Mo-bis(molybdopterin guanine dinucleotide)</name>
        <dbReference type="ChEBI" id="CHEBI:60539"/>
    </ligand>
</feature>
<dbReference type="GO" id="GO:0030151">
    <property type="term" value="F:molybdenum ion binding"/>
    <property type="evidence" value="ECO:0007669"/>
    <property type="project" value="InterPro"/>
</dbReference>
<dbReference type="InterPro" id="IPR050123">
    <property type="entry name" value="Prok_molybdopt-oxidoreductase"/>
</dbReference>
<evidence type="ECO:0000256" key="10">
    <source>
        <dbReference type="HAMAP-Rule" id="MF_01630"/>
    </source>
</evidence>
<evidence type="ECO:0000259" key="11">
    <source>
        <dbReference type="PROSITE" id="PS51669"/>
    </source>
</evidence>
<feature type="binding site" evidence="10">
    <location>
        <position position="343"/>
    </location>
    <ligand>
        <name>Mo-bis(molybdopterin guanine dinucleotide)</name>
        <dbReference type="ChEBI" id="CHEBI:60539"/>
    </ligand>
</feature>
<dbReference type="GO" id="GO:0005576">
    <property type="term" value="C:extracellular region"/>
    <property type="evidence" value="ECO:0007669"/>
    <property type="project" value="UniProtKB-SubCell"/>
</dbReference>
<evidence type="ECO:0000256" key="1">
    <source>
        <dbReference type="ARBA" id="ARBA00022448"/>
    </source>
</evidence>
<comment type="subcellular location">
    <subcellularLocation>
        <location evidence="10">Secreted</location>
    </subcellularLocation>
    <text evidence="10">Membrane-associated.</text>
</comment>
<feature type="binding site" evidence="10">
    <location>
        <position position="347"/>
    </location>
    <ligand>
        <name>Mo-bis(molybdopterin guanine dinucleotide)</name>
        <dbReference type="ChEBI" id="CHEBI:60539"/>
    </ligand>
</feature>
<dbReference type="NCBIfam" id="TIGR01409">
    <property type="entry name" value="TAT_signal_seq"/>
    <property type="match status" value="1"/>
</dbReference>
<proteinExistence type="inferred from homology"/>
<feature type="binding site" evidence="10">
    <location>
        <position position="500"/>
    </location>
    <ligand>
        <name>Mo-bis(molybdopterin guanine dinucleotide)</name>
        <dbReference type="ChEBI" id="CHEBI:60539"/>
    </ligand>
</feature>
<dbReference type="InterPro" id="IPR009010">
    <property type="entry name" value="Asp_de-COase-like_dom_sf"/>
</dbReference>
<dbReference type="Gene3D" id="3.40.50.740">
    <property type="match status" value="1"/>
</dbReference>
<dbReference type="GO" id="GO:0042128">
    <property type="term" value="P:nitrate assimilation"/>
    <property type="evidence" value="ECO:0007669"/>
    <property type="project" value="UniProtKB-UniRule"/>
</dbReference>
<evidence type="ECO:0000313" key="13">
    <source>
        <dbReference type="Proteomes" id="UP000183639"/>
    </source>
</evidence>
<evidence type="ECO:0000256" key="8">
    <source>
        <dbReference type="ARBA" id="ARBA00023004"/>
    </source>
</evidence>
<keyword evidence="1 10" id="KW-0813">Transport</keyword>
<dbReference type="Pfam" id="PF04879">
    <property type="entry name" value="Molybdop_Fe4S4"/>
    <property type="match status" value="1"/>
</dbReference>
<evidence type="ECO:0000256" key="4">
    <source>
        <dbReference type="ARBA" id="ARBA00022723"/>
    </source>
</evidence>
<dbReference type="InterPro" id="IPR019546">
    <property type="entry name" value="TAT_signal_bac_arc"/>
</dbReference>
<comment type="PTM">
    <text evidence="10">Predicted to be exported by the Tat system. The position of the signal peptide cleavage has not been experimentally proven.</text>
</comment>
<dbReference type="PANTHER" id="PTHR43105:SF11">
    <property type="entry name" value="PERIPLASMIC NITRATE REDUCTASE"/>
    <property type="match status" value="1"/>
</dbReference>
<dbReference type="Gene3D" id="2.20.25.90">
    <property type="entry name" value="ADC-like domains"/>
    <property type="match status" value="1"/>
</dbReference>
<dbReference type="Proteomes" id="UP000183639">
    <property type="component" value="Unassembled WGS sequence"/>
</dbReference>
<dbReference type="CDD" id="cd00508">
    <property type="entry name" value="MopB_CT_Fdh-Nap-like"/>
    <property type="match status" value="1"/>
</dbReference>
<dbReference type="PROSITE" id="PS51257">
    <property type="entry name" value="PROKAR_LIPOPROTEIN"/>
    <property type="match status" value="1"/>
</dbReference>
<comment type="similarity">
    <text evidence="10">Belongs to the prokaryotic molybdopterin-containing oxidoreductase family. NasA/NapA/NarB subfamily.</text>
</comment>
<feature type="binding site" evidence="10">
    <location>
        <position position="527"/>
    </location>
    <ligand>
        <name>Mo-bis(molybdopterin guanine dinucleotide)</name>
        <dbReference type="ChEBI" id="CHEBI:60539"/>
    </ligand>
</feature>
<accession>A0A1I3BKK3</accession>
<dbReference type="GO" id="GO:0006777">
    <property type="term" value="P:Mo-molybdopterin cofactor biosynthetic process"/>
    <property type="evidence" value="ECO:0007669"/>
    <property type="project" value="UniProtKB-UniRule"/>
</dbReference>
<protein>
    <recommendedName>
        <fullName evidence="10">Nitrate reductase</fullName>
        <ecNumber evidence="10">1.9.6.1</ecNumber>
    </recommendedName>
</protein>
<feature type="domain" description="4Fe-4S Mo/W bis-MGD-type" evidence="11">
    <location>
        <begin position="42"/>
        <end position="98"/>
    </location>
</feature>
<keyword evidence="8 10" id="KW-0408">Iron</keyword>
<dbReference type="HAMAP" id="MF_01630">
    <property type="entry name" value="Nitrate_reduct_NapA"/>
    <property type="match status" value="1"/>
</dbReference>
<feature type="binding site" evidence="10">
    <location>
        <position position="49"/>
    </location>
    <ligand>
        <name>[4Fe-4S] cluster</name>
        <dbReference type="ChEBI" id="CHEBI:49883"/>
    </ligand>
</feature>
<feature type="binding site" evidence="10">
    <location>
        <position position="453"/>
    </location>
    <ligand>
        <name>Mo-bis(molybdopterin guanine dinucleotide)</name>
        <dbReference type="ChEBI" id="CHEBI:60539"/>
    </ligand>
</feature>
<feature type="binding site" evidence="10">
    <location>
        <position position="52"/>
    </location>
    <ligand>
        <name>[4Fe-4S] cluster</name>
        <dbReference type="ChEBI" id="CHEBI:49883"/>
    </ligand>
</feature>
<name>A0A1I3BKK3_SELRU</name>